<keyword evidence="2 4" id="KW-0326">Glycosidase</keyword>
<gene>
    <name evidence="4" type="ORF">MGWOODY_Hyp1085</name>
</gene>
<dbReference type="SUPFAM" id="SSF51445">
    <property type="entry name" value="(Trans)glycosidases"/>
    <property type="match status" value="1"/>
</dbReference>
<accession>A0A160TXE2</accession>
<dbReference type="Gene3D" id="3.20.20.80">
    <property type="entry name" value="Glycosidases"/>
    <property type="match status" value="2"/>
</dbReference>
<reference evidence="4" key="1">
    <citation type="submission" date="2015-10" db="EMBL/GenBank/DDBJ databases">
        <authorList>
            <person name="Gilbert D.G."/>
        </authorList>
    </citation>
    <scope>NUCLEOTIDE SEQUENCE</scope>
</reference>
<dbReference type="EC" id="3.2.1.20" evidence="4"/>
<dbReference type="InterPro" id="IPR017853">
    <property type="entry name" value="GH"/>
</dbReference>
<protein>
    <submittedName>
        <fullName evidence="4">Maltodextrin glucosidase</fullName>
        <ecNumber evidence="4">3.2.1.20</ecNumber>
    </submittedName>
</protein>
<keyword evidence="1 4" id="KW-0378">Hydrolase</keyword>
<dbReference type="InterPro" id="IPR045857">
    <property type="entry name" value="O16G_dom_2"/>
</dbReference>
<dbReference type="Pfam" id="PF00128">
    <property type="entry name" value="Alpha-amylase"/>
    <property type="match status" value="1"/>
</dbReference>
<evidence type="ECO:0000313" key="4">
    <source>
        <dbReference type="EMBL" id="CUS55723.1"/>
    </source>
</evidence>
<name>A0A160TXE2_9ZZZZ</name>
<dbReference type="GO" id="GO:0004556">
    <property type="term" value="F:alpha-amylase activity"/>
    <property type="evidence" value="ECO:0007669"/>
    <property type="project" value="TreeGrafter"/>
</dbReference>
<evidence type="ECO:0000256" key="1">
    <source>
        <dbReference type="ARBA" id="ARBA00022801"/>
    </source>
</evidence>
<dbReference type="Gene3D" id="3.90.400.10">
    <property type="entry name" value="Oligo-1,6-glucosidase, Domain 2"/>
    <property type="match status" value="1"/>
</dbReference>
<dbReference type="PANTHER" id="PTHR10357:SF179">
    <property type="entry name" value="NEUTRAL AND BASIC AMINO ACID TRANSPORT PROTEIN RBAT"/>
    <property type="match status" value="1"/>
</dbReference>
<evidence type="ECO:0000256" key="2">
    <source>
        <dbReference type="ARBA" id="ARBA00023295"/>
    </source>
</evidence>
<dbReference type="SUPFAM" id="SSF51011">
    <property type="entry name" value="Glycosyl hydrolase domain"/>
    <property type="match status" value="1"/>
</dbReference>
<dbReference type="EMBL" id="CZQD01000008">
    <property type="protein sequence ID" value="CUS55723.1"/>
    <property type="molecule type" value="Genomic_DNA"/>
</dbReference>
<dbReference type="SMART" id="SM00642">
    <property type="entry name" value="Aamy"/>
    <property type="match status" value="1"/>
</dbReference>
<dbReference type="FunFam" id="3.90.400.10:FF:000002">
    <property type="entry name" value="Sucrose isomerase"/>
    <property type="match status" value="1"/>
</dbReference>
<dbReference type="InterPro" id="IPR006047">
    <property type="entry name" value="GH13_cat_dom"/>
</dbReference>
<evidence type="ECO:0000259" key="3">
    <source>
        <dbReference type="SMART" id="SM00642"/>
    </source>
</evidence>
<dbReference type="GO" id="GO:0009313">
    <property type="term" value="P:oligosaccharide catabolic process"/>
    <property type="evidence" value="ECO:0007669"/>
    <property type="project" value="TreeGrafter"/>
</dbReference>
<dbReference type="Gene3D" id="2.60.40.1180">
    <property type="entry name" value="Golgi alpha-mannosidase II"/>
    <property type="match status" value="1"/>
</dbReference>
<organism evidence="4">
    <name type="scientific">hydrothermal vent metagenome</name>
    <dbReference type="NCBI Taxonomy" id="652676"/>
    <lineage>
        <taxon>unclassified sequences</taxon>
        <taxon>metagenomes</taxon>
        <taxon>ecological metagenomes</taxon>
    </lineage>
</organism>
<proteinExistence type="predicted"/>
<sequence length="538" mass="60561">MPNAMSLESAQPWWRGAVIYQIYPRSYQDTNGDGVGDLKGITQRLDHVASLGVDGVWISPFFTSPMRDFGYDVADYCDVDPAFGTLEDFDALLSRAHALGLKIIIDQVYAHSSDAHAWFAESREDRTNARADWYVWSDPKPDGTPPNNWQAVFGGPSWTWDARRQQYYMHNFLPSQPQLNLHNPDVQDALVDVMRFWLDRGVDGFRLDALNFSLFDPDLRDNPPKIPAPRNVSRPFDLQEHVHNQSHPDLPKFLKRLRMLMDEYGEVFSVAEVPGPNPLEEMRAYTEGEQNLNSAYNFDFLYAKRLGAEAIATSQSNWLGAPGEGWPSWAFSNHDAPRCVSRWLEGADPVVRAKLTTALLFCLRGNPILYQGEELGLPQAEIAFENLQDPEAIANWPRTLGRDGARTPMPWASADTYCGFSDAKPWLPLGQGHADLAVDLQEADPQSMLHFTRGLTRMRASSPALQYGEIKFIESSGDLLVFRRLWEGETIECVFNIGGTEVVAAMTDVSSDQVLMCVGIDSQNKTRVPPYSCRISRH</sequence>
<dbReference type="InterPro" id="IPR013780">
    <property type="entry name" value="Glyco_hydro_b"/>
</dbReference>
<feature type="domain" description="Glycosyl hydrolase family 13 catalytic" evidence="3">
    <location>
        <begin position="21"/>
        <end position="406"/>
    </location>
</feature>
<dbReference type="PANTHER" id="PTHR10357">
    <property type="entry name" value="ALPHA-AMYLASE FAMILY MEMBER"/>
    <property type="match status" value="1"/>
</dbReference>
<dbReference type="AlphaFoldDB" id="A0A160TXE2"/>
<dbReference type="GO" id="GO:0004558">
    <property type="term" value="F:alpha-1,4-glucosidase activity"/>
    <property type="evidence" value="ECO:0007669"/>
    <property type="project" value="UniProtKB-EC"/>
</dbReference>
<dbReference type="CDD" id="cd11330">
    <property type="entry name" value="AmyAc_OligoGlu"/>
    <property type="match status" value="1"/>
</dbReference>